<reference evidence="2" key="1">
    <citation type="submission" date="2017-07" db="EMBL/GenBank/DDBJ databases">
        <title>Draft genome sequence of Effusibacillus lacus strain skLN1.</title>
        <authorList>
            <person name="Watanabe M."/>
            <person name="Kojima H."/>
            <person name="Fukui M."/>
        </authorList>
    </citation>
    <scope>NUCLEOTIDE SEQUENCE [LARGE SCALE GENOMIC DNA]</scope>
    <source>
        <strain evidence="2">skLN1</strain>
    </source>
</reference>
<gene>
    <name evidence="1" type="ORF">EFBL_1794</name>
</gene>
<dbReference type="Proteomes" id="UP000217785">
    <property type="component" value="Unassembled WGS sequence"/>
</dbReference>
<dbReference type="Gene3D" id="2.30.110.10">
    <property type="entry name" value="Electron Transport, Fmn-binding Protein, Chain A"/>
    <property type="match status" value="1"/>
</dbReference>
<comment type="caution">
    <text evidence="1">The sequence shown here is derived from an EMBL/GenBank/DDBJ whole genome shotgun (WGS) entry which is preliminary data.</text>
</comment>
<dbReference type="AlphaFoldDB" id="A0A292YJQ8"/>
<dbReference type="PANTHER" id="PTHR34071">
    <property type="entry name" value="5-NITROIMIDAZOLE ANTIBIOTICS RESISTANCE PROTEIN, NIMA-FAMILY-RELATED PROTEIN-RELATED"/>
    <property type="match status" value="1"/>
</dbReference>
<dbReference type="SUPFAM" id="SSF50475">
    <property type="entry name" value="FMN-binding split barrel"/>
    <property type="match status" value="1"/>
</dbReference>
<dbReference type="EMBL" id="BDUF01000051">
    <property type="protein sequence ID" value="GAX90168.1"/>
    <property type="molecule type" value="Genomic_DNA"/>
</dbReference>
<evidence type="ECO:0000313" key="2">
    <source>
        <dbReference type="Proteomes" id="UP000217785"/>
    </source>
</evidence>
<protein>
    <submittedName>
        <fullName evidence="1">Flavin-nucleotide-binding protein</fullName>
    </submittedName>
</protein>
<dbReference type="PANTHER" id="PTHR34071:SF2">
    <property type="entry name" value="FLAVIN-NUCLEOTIDE-BINDING PROTEIN"/>
    <property type="match status" value="1"/>
</dbReference>
<accession>A0A292YJQ8</accession>
<dbReference type="InterPro" id="IPR024747">
    <property type="entry name" value="Pyridox_Oxase-rel"/>
</dbReference>
<proteinExistence type="predicted"/>
<dbReference type="RefSeq" id="WP_096181879.1">
    <property type="nucleotide sequence ID" value="NZ_BDUF01000051.1"/>
</dbReference>
<dbReference type="InterPro" id="IPR012349">
    <property type="entry name" value="Split_barrel_FMN-bd"/>
</dbReference>
<keyword evidence="2" id="KW-1185">Reference proteome</keyword>
<organism evidence="1 2">
    <name type="scientific">Effusibacillus lacus</name>
    <dbReference type="NCBI Taxonomy" id="1348429"/>
    <lineage>
        <taxon>Bacteria</taxon>
        <taxon>Bacillati</taxon>
        <taxon>Bacillota</taxon>
        <taxon>Bacilli</taxon>
        <taxon>Bacillales</taxon>
        <taxon>Alicyclobacillaceae</taxon>
        <taxon>Effusibacillus</taxon>
    </lineage>
</organism>
<dbReference type="Pfam" id="PF12900">
    <property type="entry name" value="Pyridox_ox_2"/>
    <property type="match status" value="1"/>
</dbReference>
<dbReference type="OrthoDB" id="9794935at2"/>
<sequence>MRRKEFSVSEQAEIESFLAEMTYGFLATAGEDGWPHIKALNFVYLDDAVYFHGSLAGEKMKDLKTDNRATFSVAKEYSMIPSYLLDPKLACPATVFFKSVTVKGRAHVVEDLQEKARVFTAFMKKLQPEGGYEPIDPADPEYAASLRSVALVKIKVEDLSAKFKFGQNLKQETFGLVMAGLENRGETLDKETIALMEKFCPHHKKA</sequence>
<evidence type="ECO:0000313" key="1">
    <source>
        <dbReference type="EMBL" id="GAX90168.1"/>
    </source>
</evidence>
<name>A0A292YJQ8_9BACL</name>